<evidence type="ECO:0000313" key="3">
    <source>
        <dbReference type="EMBL" id="MFC5402756.1"/>
    </source>
</evidence>
<evidence type="ECO:0000313" key="4">
    <source>
        <dbReference type="Proteomes" id="UP001596113"/>
    </source>
</evidence>
<dbReference type="PROSITE" id="PS51257">
    <property type="entry name" value="PROKAR_LIPOPROTEIN"/>
    <property type="match status" value="1"/>
</dbReference>
<dbReference type="Gene3D" id="3.40.190.10">
    <property type="entry name" value="Periplasmic binding protein-like II"/>
    <property type="match status" value="3"/>
</dbReference>
<evidence type="ECO:0000256" key="1">
    <source>
        <dbReference type="SAM" id="MobiDB-lite"/>
    </source>
</evidence>
<dbReference type="InterPro" id="IPR050490">
    <property type="entry name" value="Bact_solute-bd_prot1"/>
</dbReference>
<dbReference type="CDD" id="cd13580">
    <property type="entry name" value="PBP2_AlgQ_like_1"/>
    <property type="match status" value="1"/>
</dbReference>
<dbReference type="PANTHER" id="PTHR43649">
    <property type="entry name" value="ARABINOSE-BINDING PROTEIN-RELATED"/>
    <property type="match status" value="1"/>
</dbReference>
<sequence length="576" mass="63504">MRKGKKGFAALALVISLILVTTACNSKNNNNGNTASAPPSSASAPSSQSAEPTESAAASEEIDPVGKYATPINISTAMAITGSMKFPPGDTIDNNVWTRSYLDDLGIQLKNDWTADASTFEQKMNVSIASGNVPDLIPVKAVQLKQLVDANMVEDLTEVWNKYASPLTKQIFTEEGNIALDSATFNGKLMAIPSVSGSFDASTLLWVRSDWLKKLNLPEPKTIDDVVKIADAFTNQDPDGNGKKDTIGLELQKELYERNSGYAGIDGFMFGYHAYPRFWIKDASGNLVNGSIQPEVKAALLKLQEMYKAGLIDKEFGSKDTNKAAEPQGAGKNGLSYGHMWNPLFPFNASRDNDPKAEWTAYPIVSVDDKPAMPGITQSINDFVAVKKGYANPEAAIKMLNLYIERNYGKSKTLETLQKYAKTPDGIEVFKFAVMRAGSSKQNLNIHLSVTEALKSKDTSKLDPTQKETYDLITKYLSGSGTTAEWSQDRIFGETGSFRAMNEYAKNNLDYYNEFYGTPTKTMAAKQSTLDKMEYEVFTKIIMGDSIDKFDKFVQDWKKVGGDEITKEVNEWYKNK</sequence>
<keyword evidence="4" id="KW-1185">Reference proteome</keyword>
<keyword evidence="2" id="KW-0732">Signal</keyword>
<feature type="region of interest" description="Disordered" evidence="1">
    <location>
        <begin position="30"/>
        <end position="62"/>
    </location>
</feature>
<feature type="chain" id="PRO_5047146591" evidence="2">
    <location>
        <begin position="27"/>
        <end position="576"/>
    </location>
</feature>
<feature type="signal peptide" evidence="2">
    <location>
        <begin position="1"/>
        <end position="26"/>
    </location>
</feature>
<dbReference type="SUPFAM" id="SSF53850">
    <property type="entry name" value="Periplasmic binding protein-like II"/>
    <property type="match status" value="1"/>
</dbReference>
<organism evidence="3 4">
    <name type="scientific">Cohnella soli</name>
    <dbReference type="NCBI Taxonomy" id="425005"/>
    <lineage>
        <taxon>Bacteria</taxon>
        <taxon>Bacillati</taxon>
        <taxon>Bacillota</taxon>
        <taxon>Bacilli</taxon>
        <taxon>Bacillales</taxon>
        <taxon>Paenibacillaceae</taxon>
        <taxon>Cohnella</taxon>
    </lineage>
</organism>
<dbReference type="Proteomes" id="UP001596113">
    <property type="component" value="Unassembled WGS sequence"/>
</dbReference>
<accession>A0ABW0HNY3</accession>
<dbReference type="EMBL" id="JBHSMI010000015">
    <property type="protein sequence ID" value="MFC5402756.1"/>
    <property type="molecule type" value="Genomic_DNA"/>
</dbReference>
<protein>
    <submittedName>
        <fullName evidence="3">Extracellular solute-binding protein</fullName>
    </submittedName>
</protein>
<gene>
    <name evidence="3" type="ORF">ACFPOF_08380</name>
</gene>
<name>A0ABW0HNY3_9BACL</name>
<evidence type="ECO:0000256" key="2">
    <source>
        <dbReference type="SAM" id="SignalP"/>
    </source>
</evidence>
<proteinExistence type="predicted"/>
<dbReference type="RefSeq" id="WP_378131509.1">
    <property type="nucleotide sequence ID" value="NZ_JBHSMI010000015.1"/>
</dbReference>
<comment type="caution">
    <text evidence="3">The sequence shown here is derived from an EMBL/GenBank/DDBJ whole genome shotgun (WGS) entry which is preliminary data.</text>
</comment>
<reference evidence="4" key="1">
    <citation type="journal article" date="2019" name="Int. J. Syst. Evol. Microbiol.">
        <title>The Global Catalogue of Microorganisms (GCM) 10K type strain sequencing project: providing services to taxonomists for standard genome sequencing and annotation.</title>
        <authorList>
            <consortium name="The Broad Institute Genomics Platform"/>
            <consortium name="The Broad Institute Genome Sequencing Center for Infectious Disease"/>
            <person name="Wu L."/>
            <person name="Ma J."/>
        </authorList>
    </citation>
    <scope>NUCLEOTIDE SEQUENCE [LARGE SCALE GENOMIC DNA]</scope>
    <source>
        <strain evidence="4">CGMCC 1.18575</strain>
    </source>
</reference>
<feature type="compositionally biased region" description="Low complexity" evidence="1">
    <location>
        <begin position="30"/>
        <end position="59"/>
    </location>
</feature>